<organism evidence="4 5">
    <name type="scientific">Pelomonas parva</name>
    <dbReference type="NCBI Taxonomy" id="3299032"/>
    <lineage>
        <taxon>Bacteria</taxon>
        <taxon>Pseudomonadati</taxon>
        <taxon>Pseudomonadota</taxon>
        <taxon>Betaproteobacteria</taxon>
        <taxon>Burkholderiales</taxon>
        <taxon>Sphaerotilaceae</taxon>
        <taxon>Roseateles</taxon>
    </lineage>
</organism>
<evidence type="ECO:0000313" key="5">
    <source>
        <dbReference type="Proteomes" id="UP001606210"/>
    </source>
</evidence>
<keyword evidence="5" id="KW-1185">Reference proteome</keyword>
<protein>
    <submittedName>
        <fullName evidence="4">SDR family NAD(P)-dependent oxidoreductase</fullName>
        <ecNumber evidence="4">1.-.-.-</ecNumber>
    </submittedName>
</protein>
<dbReference type="SMART" id="SM00822">
    <property type="entry name" value="PKS_KR"/>
    <property type="match status" value="1"/>
</dbReference>
<dbReference type="PANTHER" id="PTHR44196:SF1">
    <property type="entry name" value="DEHYDROGENASE_REDUCTASE SDR FAMILY MEMBER 7B"/>
    <property type="match status" value="1"/>
</dbReference>
<evidence type="ECO:0000256" key="1">
    <source>
        <dbReference type="ARBA" id="ARBA00006484"/>
    </source>
</evidence>
<dbReference type="Gene3D" id="3.40.50.720">
    <property type="entry name" value="NAD(P)-binding Rossmann-like Domain"/>
    <property type="match status" value="1"/>
</dbReference>
<feature type="domain" description="Ketoreductase" evidence="3">
    <location>
        <begin position="13"/>
        <end position="189"/>
    </location>
</feature>
<gene>
    <name evidence="4" type="ORF">ACG00Y_08315</name>
</gene>
<keyword evidence="2 4" id="KW-0560">Oxidoreductase</keyword>
<accession>A0ABW7F1A9</accession>
<dbReference type="InterPro" id="IPR036291">
    <property type="entry name" value="NAD(P)-bd_dom_sf"/>
</dbReference>
<proteinExistence type="inferred from homology"/>
<evidence type="ECO:0000313" key="4">
    <source>
        <dbReference type="EMBL" id="MFG6429909.1"/>
    </source>
</evidence>
<dbReference type="EMBL" id="JBIGHV010000003">
    <property type="protein sequence ID" value="MFG6429909.1"/>
    <property type="molecule type" value="Genomic_DNA"/>
</dbReference>
<dbReference type="RefSeq" id="WP_394477742.1">
    <property type="nucleotide sequence ID" value="NZ_JBIGHV010000003.1"/>
</dbReference>
<dbReference type="InterPro" id="IPR057326">
    <property type="entry name" value="KR_dom"/>
</dbReference>
<dbReference type="EC" id="1.-.-.-" evidence="4"/>
<sequence length="252" mass="26604">MSLNPQLRDWKGKTVWLVGASTGIGRATASALHAAGAHVVVSARQAGLLNEFVATHPGSHALALDVMDGPALQAAVAAIGSIDLCVYCAGYYRPMGATSFDLAEARRHLDINYIGALNLLDALLPLLLTSGQGHLSLVSSVAGYRGLPKALAYGPAKAALTHLAEALYLDLHPRGVGVSVIHPGFVTTPMTAQNDFKMPAEISPEQAAKAMLAGWAAGEFEIHFPKRFTRLMKLLRLLGDGAYFKLAGKANR</sequence>
<evidence type="ECO:0000259" key="3">
    <source>
        <dbReference type="SMART" id="SM00822"/>
    </source>
</evidence>
<dbReference type="PANTHER" id="PTHR44196">
    <property type="entry name" value="DEHYDROGENASE/REDUCTASE SDR FAMILY MEMBER 7B"/>
    <property type="match status" value="1"/>
</dbReference>
<dbReference type="Proteomes" id="UP001606210">
    <property type="component" value="Unassembled WGS sequence"/>
</dbReference>
<dbReference type="PRINTS" id="PR00081">
    <property type="entry name" value="GDHRDH"/>
</dbReference>
<dbReference type="InterPro" id="IPR002347">
    <property type="entry name" value="SDR_fam"/>
</dbReference>
<reference evidence="4 5" key="1">
    <citation type="submission" date="2024-08" db="EMBL/GenBank/DDBJ databases">
        <authorList>
            <person name="Lu H."/>
        </authorList>
    </citation>
    <scope>NUCLEOTIDE SEQUENCE [LARGE SCALE GENOMIC DNA]</scope>
    <source>
        <strain evidence="4 5">LYH14W</strain>
    </source>
</reference>
<comment type="caution">
    <text evidence="4">The sequence shown here is derived from an EMBL/GenBank/DDBJ whole genome shotgun (WGS) entry which is preliminary data.</text>
</comment>
<evidence type="ECO:0000256" key="2">
    <source>
        <dbReference type="ARBA" id="ARBA00023002"/>
    </source>
</evidence>
<comment type="similarity">
    <text evidence="1">Belongs to the short-chain dehydrogenases/reductases (SDR) family.</text>
</comment>
<name>A0ABW7F1A9_9BURK</name>
<dbReference type="Pfam" id="PF00106">
    <property type="entry name" value="adh_short"/>
    <property type="match status" value="1"/>
</dbReference>
<dbReference type="GO" id="GO:0016491">
    <property type="term" value="F:oxidoreductase activity"/>
    <property type="evidence" value="ECO:0007669"/>
    <property type="project" value="UniProtKB-KW"/>
</dbReference>
<dbReference type="SUPFAM" id="SSF51735">
    <property type="entry name" value="NAD(P)-binding Rossmann-fold domains"/>
    <property type="match status" value="1"/>
</dbReference>